<gene>
    <name evidence="2" type="ORF">IAD20_03110</name>
</gene>
<reference evidence="2" key="1">
    <citation type="submission" date="2020-10" db="EMBL/GenBank/DDBJ databases">
        <authorList>
            <person name="Gilroy R."/>
        </authorList>
    </citation>
    <scope>NUCLEOTIDE SEQUENCE</scope>
    <source>
        <strain evidence="2">ChiW3-316</strain>
    </source>
</reference>
<feature type="region of interest" description="Disordered" evidence="1">
    <location>
        <begin position="1"/>
        <end position="75"/>
    </location>
</feature>
<accession>A0A9D1M3Q4</accession>
<protein>
    <submittedName>
        <fullName evidence="2">Uncharacterized protein</fullName>
    </submittedName>
</protein>
<sequence length="145" mass="16344">MNVSSTRKVSSSSSPIKRTERHYAPGAEGHPFVEVVDTTNNVLVRDESDEYKRQQPPFERQDNEEKQGSISSGKAYVSSGAIEALSASGVYETEEPSPNYQNRQVNVYDNNQAIVEDENDNAADNPYLKHLYEKNKILEEVDEFV</sequence>
<dbReference type="Proteomes" id="UP000824107">
    <property type="component" value="Unassembled WGS sequence"/>
</dbReference>
<feature type="compositionally biased region" description="Low complexity" evidence="1">
    <location>
        <begin position="1"/>
        <end position="16"/>
    </location>
</feature>
<organism evidence="2 3">
    <name type="scientific">Candidatus Scatocola faecipullorum</name>
    <dbReference type="NCBI Taxonomy" id="2840917"/>
    <lineage>
        <taxon>Bacteria</taxon>
        <taxon>Pseudomonadati</taxon>
        <taxon>Pseudomonadota</taxon>
        <taxon>Alphaproteobacteria</taxon>
        <taxon>Rhodospirillales</taxon>
        <taxon>Rhodospirillaceae</taxon>
        <taxon>Rhodospirillaceae incertae sedis</taxon>
        <taxon>Candidatus Scatocola</taxon>
    </lineage>
</organism>
<reference evidence="2" key="2">
    <citation type="journal article" date="2021" name="PeerJ">
        <title>Extensive microbial diversity within the chicken gut microbiome revealed by metagenomics and culture.</title>
        <authorList>
            <person name="Gilroy R."/>
            <person name="Ravi A."/>
            <person name="Getino M."/>
            <person name="Pursley I."/>
            <person name="Horton D.L."/>
            <person name="Alikhan N.F."/>
            <person name="Baker D."/>
            <person name="Gharbi K."/>
            <person name="Hall N."/>
            <person name="Watson M."/>
            <person name="Adriaenssens E.M."/>
            <person name="Foster-Nyarko E."/>
            <person name="Jarju S."/>
            <person name="Secka A."/>
            <person name="Antonio M."/>
            <person name="Oren A."/>
            <person name="Chaudhuri R.R."/>
            <person name="La Ragione R."/>
            <person name="Hildebrand F."/>
            <person name="Pallen M.J."/>
        </authorList>
    </citation>
    <scope>NUCLEOTIDE SEQUENCE</scope>
    <source>
        <strain evidence="2">ChiW3-316</strain>
    </source>
</reference>
<comment type="caution">
    <text evidence="2">The sequence shown here is derived from an EMBL/GenBank/DDBJ whole genome shotgun (WGS) entry which is preliminary data.</text>
</comment>
<dbReference type="AlphaFoldDB" id="A0A9D1M3Q4"/>
<dbReference type="EMBL" id="DVNC01000022">
    <property type="protein sequence ID" value="HIU53052.1"/>
    <property type="molecule type" value="Genomic_DNA"/>
</dbReference>
<feature type="compositionally biased region" description="Basic and acidic residues" evidence="1">
    <location>
        <begin position="44"/>
        <end position="67"/>
    </location>
</feature>
<name>A0A9D1M3Q4_9PROT</name>
<proteinExistence type="predicted"/>
<evidence type="ECO:0000313" key="3">
    <source>
        <dbReference type="Proteomes" id="UP000824107"/>
    </source>
</evidence>
<evidence type="ECO:0000256" key="1">
    <source>
        <dbReference type="SAM" id="MobiDB-lite"/>
    </source>
</evidence>
<evidence type="ECO:0000313" key="2">
    <source>
        <dbReference type="EMBL" id="HIU53052.1"/>
    </source>
</evidence>